<evidence type="ECO:0000256" key="1">
    <source>
        <dbReference type="ARBA" id="ARBA00004123"/>
    </source>
</evidence>
<dbReference type="SUPFAM" id="SSF46689">
    <property type="entry name" value="Homeodomain-like"/>
    <property type="match status" value="1"/>
</dbReference>
<proteinExistence type="predicted"/>
<dbReference type="WBParaSite" id="Csp11.Scaffold629.g9286.t1">
    <property type="protein sequence ID" value="Csp11.Scaffold629.g9286.t1"/>
    <property type="gene ID" value="Csp11.Scaffold629.g9286"/>
</dbReference>
<feature type="domain" description="Homeobox" evidence="4">
    <location>
        <begin position="33"/>
        <end position="82"/>
    </location>
</feature>
<dbReference type="Gene3D" id="1.10.10.60">
    <property type="entry name" value="Homeodomain-like"/>
    <property type="match status" value="1"/>
</dbReference>
<accession>A0A1I7UH65</accession>
<protein>
    <submittedName>
        <fullName evidence="6">Homeobox domain-containing protein</fullName>
    </submittedName>
</protein>
<dbReference type="PROSITE" id="PS50071">
    <property type="entry name" value="HOMEOBOX_2"/>
    <property type="match status" value="1"/>
</dbReference>
<evidence type="ECO:0000313" key="6">
    <source>
        <dbReference type="WBParaSite" id="Csp11.Scaffold629.g9286.t1"/>
    </source>
</evidence>
<evidence type="ECO:0000313" key="5">
    <source>
        <dbReference type="Proteomes" id="UP000095282"/>
    </source>
</evidence>
<comment type="subcellular location">
    <subcellularLocation>
        <location evidence="1 2 3">Nucleus</location>
    </subcellularLocation>
</comment>
<dbReference type="InterPro" id="IPR009057">
    <property type="entry name" value="Homeodomain-like_sf"/>
</dbReference>
<dbReference type="CDD" id="cd00086">
    <property type="entry name" value="homeodomain"/>
    <property type="match status" value="1"/>
</dbReference>
<keyword evidence="5" id="KW-1185">Reference proteome</keyword>
<dbReference type="InterPro" id="IPR001356">
    <property type="entry name" value="HD"/>
</dbReference>
<evidence type="ECO:0000256" key="3">
    <source>
        <dbReference type="RuleBase" id="RU000682"/>
    </source>
</evidence>
<dbReference type="AlphaFoldDB" id="A0A1I7UH65"/>
<keyword evidence="2 3" id="KW-0371">Homeobox</keyword>
<keyword evidence="2 3" id="KW-0539">Nucleus</keyword>
<sequence length="88" mass="10169">MSGKNQRKAGGPPQKDINVELARWKKWLEEAGKSPISPIHVEELEKRFRITDSPDANLTKKIANQIGVDVRLVQYWFSHQRALHVSFF</sequence>
<dbReference type="Pfam" id="PF00046">
    <property type="entry name" value="Homeodomain"/>
    <property type="match status" value="1"/>
</dbReference>
<organism evidence="5 6">
    <name type="scientific">Caenorhabditis tropicalis</name>
    <dbReference type="NCBI Taxonomy" id="1561998"/>
    <lineage>
        <taxon>Eukaryota</taxon>
        <taxon>Metazoa</taxon>
        <taxon>Ecdysozoa</taxon>
        <taxon>Nematoda</taxon>
        <taxon>Chromadorea</taxon>
        <taxon>Rhabditida</taxon>
        <taxon>Rhabditina</taxon>
        <taxon>Rhabditomorpha</taxon>
        <taxon>Rhabditoidea</taxon>
        <taxon>Rhabditidae</taxon>
        <taxon>Peloderinae</taxon>
        <taxon>Caenorhabditis</taxon>
    </lineage>
</organism>
<reference evidence="6" key="1">
    <citation type="submission" date="2016-11" db="UniProtKB">
        <authorList>
            <consortium name="WormBaseParasite"/>
        </authorList>
    </citation>
    <scope>IDENTIFICATION</scope>
</reference>
<evidence type="ECO:0000259" key="4">
    <source>
        <dbReference type="PROSITE" id="PS50071"/>
    </source>
</evidence>
<evidence type="ECO:0000256" key="2">
    <source>
        <dbReference type="PROSITE-ProRule" id="PRU00108"/>
    </source>
</evidence>
<keyword evidence="2 3" id="KW-0238">DNA-binding</keyword>
<dbReference type="GO" id="GO:0003677">
    <property type="term" value="F:DNA binding"/>
    <property type="evidence" value="ECO:0007669"/>
    <property type="project" value="UniProtKB-UniRule"/>
</dbReference>
<feature type="DNA-binding region" description="Homeobox" evidence="2">
    <location>
        <begin position="35"/>
        <end position="83"/>
    </location>
</feature>
<name>A0A1I7UH65_9PELO</name>
<dbReference type="Proteomes" id="UP000095282">
    <property type="component" value="Unplaced"/>
</dbReference>
<dbReference type="GO" id="GO:0005634">
    <property type="term" value="C:nucleus"/>
    <property type="evidence" value="ECO:0007669"/>
    <property type="project" value="UniProtKB-SubCell"/>
</dbReference>